<comment type="caution">
    <text evidence="1">The sequence shown here is derived from an EMBL/GenBank/DDBJ whole genome shotgun (WGS) entry which is preliminary data.</text>
</comment>
<evidence type="ECO:0000313" key="1">
    <source>
        <dbReference type="EMBL" id="KAL3268948.1"/>
    </source>
</evidence>
<keyword evidence="2" id="KW-1185">Reference proteome</keyword>
<dbReference type="AlphaFoldDB" id="A0ABD2MRH4"/>
<accession>A0ABD2MRH4</accession>
<evidence type="ECO:0000313" key="2">
    <source>
        <dbReference type="Proteomes" id="UP001516400"/>
    </source>
</evidence>
<dbReference type="Proteomes" id="UP001516400">
    <property type="component" value="Unassembled WGS sequence"/>
</dbReference>
<gene>
    <name evidence="1" type="ORF">HHI36_008034</name>
</gene>
<reference evidence="1 2" key="1">
    <citation type="journal article" date="2021" name="BMC Biol.">
        <title>Horizontally acquired antibacterial genes associated with adaptive radiation of ladybird beetles.</title>
        <authorList>
            <person name="Li H.S."/>
            <person name="Tang X.F."/>
            <person name="Huang Y.H."/>
            <person name="Xu Z.Y."/>
            <person name="Chen M.L."/>
            <person name="Du X.Y."/>
            <person name="Qiu B.Y."/>
            <person name="Chen P.T."/>
            <person name="Zhang W."/>
            <person name="Slipinski A."/>
            <person name="Escalona H.E."/>
            <person name="Waterhouse R.M."/>
            <person name="Zwick A."/>
            <person name="Pang H."/>
        </authorList>
    </citation>
    <scope>NUCLEOTIDE SEQUENCE [LARGE SCALE GENOMIC DNA]</scope>
    <source>
        <strain evidence="1">SYSU2018</strain>
    </source>
</reference>
<name>A0ABD2MRH4_9CUCU</name>
<organism evidence="1 2">
    <name type="scientific">Cryptolaemus montrouzieri</name>
    <dbReference type="NCBI Taxonomy" id="559131"/>
    <lineage>
        <taxon>Eukaryota</taxon>
        <taxon>Metazoa</taxon>
        <taxon>Ecdysozoa</taxon>
        <taxon>Arthropoda</taxon>
        <taxon>Hexapoda</taxon>
        <taxon>Insecta</taxon>
        <taxon>Pterygota</taxon>
        <taxon>Neoptera</taxon>
        <taxon>Endopterygota</taxon>
        <taxon>Coleoptera</taxon>
        <taxon>Polyphaga</taxon>
        <taxon>Cucujiformia</taxon>
        <taxon>Coccinelloidea</taxon>
        <taxon>Coccinellidae</taxon>
        <taxon>Scymninae</taxon>
        <taxon>Scymnini</taxon>
        <taxon>Cryptolaemus</taxon>
    </lineage>
</organism>
<protein>
    <submittedName>
        <fullName evidence="1">Uncharacterized protein</fullName>
    </submittedName>
</protein>
<dbReference type="EMBL" id="JABFTP020000021">
    <property type="protein sequence ID" value="KAL3268948.1"/>
    <property type="molecule type" value="Genomic_DNA"/>
</dbReference>
<proteinExistence type="predicted"/>
<sequence length="120" mass="14575">MLRRSSKSQQVEYREELNNDDAEKFLNYQQFRDVVRGETISKYESYEEADLSENSNDILYRLWKALVNKRNKDGCDQNKVMSTFENDSLRNFINRPKTPYEKEKKKAFVRYNIMWIEKNI</sequence>